<sequence>MTIQEFYNELIERIMEECNVKIDSSKIIKYVKISKSQNSTATKTSLTCNILELINNFGTNIYYRLKNNQTLPSTSLQNGLSIIMKNVQQNQLHLPVFSQLSKPNRKLILQQDIINWIKNNGKCSYHIPPTLMQFFGHANPESYKEKRKLFDLNELNFHYQSLAHYLATPWMLTPKFRWLLNELDSFIVSISGYISFLQQQKEISAINHNSEVLYNKLVNVFTSTLSWKLIDIKKYLPMDPIMLISDMSASESLNKKAIDTHIKLTLDLVAAKFLAGKAADAVVAVDERHHDVVVHLATVISVNDLLKQIKHECTPKIMIPSTQWLWLQFWPKNLSQLSSLQYNPKLHFNLTIILKRRAI</sequence>
<accession>A0A397UEW9</accession>
<organism evidence="1 2">
    <name type="scientific">Gigaspora rosea</name>
    <dbReference type="NCBI Taxonomy" id="44941"/>
    <lineage>
        <taxon>Eukaryota</taxon>
        <taxon>Fungi</taxon>
        <taxon>Fungi incertae sedis</taxon>
        <taxon>Mucoromycota</taxon>
        <taxon>Glomeromycotina</taxon>
        <taxon>Glomeromycetes</taxon>
        <taxon>Diversisporales</taxon>
        <taxon>Gigasporaceae</taxon>
        <taxon>Gigaspora</taxon>
    </lineage>
</organism>
<dbReference type="AlphaFoldDB" id="A0A397UEW9"/>
<gene>
    <name evidence="1" type="ORF">C2G38_2214727</name>
</gene>
<reference evidence="1 2" key="1">
    <citation type="submission" date="2018-06" db="EMBL/GenBank/DDBJ databases">
        <title>Comparative genomics reveals the genomic features of Rhizophagus irregularis, R. cerebriforme, R. diaphanum and Gigaspora rosea, and their symbiotic lifestyle signature.</title>
        <authorList>
            <person name="Morin E."/>
            <person name="San Clemente H."/>
            <person name="Chen E.C.H."/>
            <person name="De La Providencia I."/>
            <person name="Hainaut M."/>
            <person name="Kuo A."/>
            <person name="Kohler A."/>
            <person name="Murat C."/>
            <person name="Tang N."/>
            <person name="Roy S."/>
            <person name="Loubradou J."/>
            <person name="Henrissat B."/>
            <person name="Grigoriev I.V."/>
            <person name="Corradi N."/>
            <person name="Roux C."/>
            <person name="Martin F.M."/>
        </authorList>
    </citation>
    <scope>NUCLEOTIDE SEQUENCE [LARGE SCALE GENOMIC DNA]</scope>
    <source>
        <strain evidence="1 2">DAOM 194757</strain>
    </source>
</reference>
<evidence type="ECO:0000313" key="2">
    <source>
        <dbReference type="Proteomes" id="UP000266673"/>
    </source>
</evidence>
<keyword evidence="2" id="KW-1185">Reference proteome</keyword>
<comment type="caution">
    <text evidence="1">The sequence shown here is derived from an EMBL/GenBank/DDBJ whole genome shotgun (WGS) entry which is preliminary data.</text>
</comment>
<dbReference type="Proteomes" id="UP000266673">
    <property type="component" value="Unassembled WGS sequence"/>
</dbReference>
<protein>
    <submittedName>
        <fullName evidence="1">Uncharacterized protein</fullName>
    </submittedName>
</protein>
<dbReference type="EMBL" id="QKWP01001672">
    <property type="protein sequence ID" value="RIB07339.1"/>
    <property type="molecule type" value="Genomic_DNA"/>
</dbReference>
<proteinExistence type="predicted"/>
<evidence type="ECO:0000313" key="1">
    <source>
        <dbReference type="EMBL" id="RIB07339.1"/>
    </source>
</evidence>
<name>A0A397UEW9_9GLOM</name>
<dbReference type="STRING" id="44941.A0A397UEW9"/>